<proteinExistence type="predicted"/>
<sequence length="81" mass="8488">MTSSAAIETDGIANRPVEFRGNDRVLCGIILGVITFWLFAQTTLNIAPDMGRDLDLGANTMNTAGAITALFSGIFIVVIGG</sequence>
<keyword evidence="1" id="KW-1133">Transmembrane helix</keyword>
<comment type="caution">
    <text evidence="2">The sequence shown here is derived from an EMBL/GenBank/DDBJ whole genome shotgun (WGS) entry which is preliminary data.</text>
</comment>
<dbReference type="SUPFAM" id="SSF103473">
    <property type="entry name" value="MFS general substrate transporter"/>
    <property type="match status" value="1"/>
</dbReference>
<evidence type="ECO:0000313" key="2">
    <source>
        <dbReference type="EMBL" id="RAV76125.1"/>
    </source>
</evidence>
<keyword evidence="1" id="KW-0472">Membrane</keyword>
<feature type="transmembrane region" description="Helical" evidence="1">
    <location>
        <begin position="25"/>
        <end position="44"/>
    </location>
</feature>
<reference evidence="2 3" key="1">
    <citation type="submission" date="2018-04" db="EMBL/GenBank/DDBJ databases">
        <title>Aerococcus urinae genomes.</title>
        <authorList>
            <person name="Hilt E."/>
            <person name="Gilbert N.M."/>
            <person name="Thomas-White K."/>
            <person name="Putonti C."/>
            <person name="Lewis A.L."/>
            <person name="Visck K.L."/>
            <person name="Wolfe A.J."/>
        </authorList>
    </citation>
    <scope>NUCLEOTIDE SEQUENCE [LARGE SCALE GENOMIC DNA]</scope>
    <source>
        <strain evidence="2 3">UMB7480</strain>
    </source>
</reference>
<organism evidence="2 3">
    <name type="scientific">Aerococcus urinae</name>
    <dbReference type="NCBI Taxonomy" id="1376"/>
    <lineage>
        <taxon>Bacteria</taxon>
        <taxon>Bacillati</taxon>
        <taxon>Bacillota</taxon>
        <taxon>Bacilli</taxon>
        <taxon>Lactobacillales</taxon>
        <taxon>Aerococcaceae</taxon>
        <taxon>Aerococcus</taxon>
    </lineage>
</organism>
<dbReference type="EMBL" id="QMHM01000087">
    <property type="protein sequence ID" value="RAV76125.1"/>
    <property type="molecule type" value="Genomic_DNA"/>
</dbReference>
<dbReference type="InterPro" id="IPR036259">
    <property type="entry name" value="MFS_trans_sf"/>
</dbReference>
<dbReference type="Proteomes" id="UP000251923">
    <property type="component" value="Unassembled WGS sequence"/>
</dbReference>
<evidence type="ECO:0000256" key="1">
    <source>
        <dbReference type="SAM" id="Phobius"/>
    </source>
</evidence>
<gene>
    <name evidence="2" type="ORF">DBT54_10050</name>
</gene>
<protein>
    <submittedName>
        <fullName evidence="2">MFS transporter</fullName>
    </submittedName>
</protein>
<feature type="non-terminal residue" evidence="2">
    <location>
        <position position="81"/>
    </location>
</feature>
<keyword evidence="1" id="KW-0812">Transmembrane</keyword>
<feature type="transmembrane region" description="Helical" evidence="1">
    <location>
        <begin position="64"/>
        <end position="80"/>
    </location>
</feature>
<name>A0A329P1B7_9LACT</name>
<dbReference type="AlphaFoldDB" id="A0A329P1B7"/>
<evidence type="ECO:0000313" key="3">
    <source>
        <dbReference type="Proteomes" id="UP000251923"/>
    </source>
</evidence>
<accession>A0A329P1B7</accession>